<evidence type="ECO:0000256" key="29">
    <source>
        <dbReference type="ARBA" id="ARBA00048591"/>
    </source>
</evidence>
<comment type="catalytic activity">
    <reaction evidence="26">
        <text>nonan-2-one + NADP(+) = (3E)-nonen-2-one + NADPH + H(+)</text>
        <dbReference type="Rhea" id="RHEA:50616"/>
        <dbReference type="ChEBI" id="CHEBI:15378"/>
        <dbReference type="ChEBI" id="CHEBI:57783"/>
        <dbReference type="ChEBI" id="CHEBI:58349"/>
        <dbReference type="ChEBI" id="CHEBI:77927"/>
        <dbReference type="ChEBI" id="CHEBI:133457"/>
    </reaction>
    <physiologicalReaction direction="right-to-left" evidence="26">
        <dbReference type="Rhea" id="RHEA:50618"/>
    </physiologicalReaction>
</comment>
<comment type="catalytic activity">
    <reaction evidence="24">
        <text>13,14-dihydro-15-oxo-prostaglandin F1alpha + NADP(+) = 15-oxoprostaglandin F1alpha + NADPH + H(+)</text>
        <dbReference type="Rhea" id="RHEA:50592"/>
        <dbReference type="ChEBI" id="CHEBI:15378"/>
        <dbReference type="ChEBI" id="CHEBI:57783"/>
        <dbReference type="ChEBI" id="CHEBI:58349"/>
        <dbReference type="ChEBI" id="CHEBI:79072"/>
        <dbReference type="ChEBI" id="CHEBI:133411"/>
    </reaction>
    <physiologicalReaction direction="right-to-left" evidence="24">
        <dbReference type="Rhea" id="RHEA:50594"/>
    </physiologicalReaction>
</comment>
<comment type="similarity">
    <text evidence="2">Belongs to the NADP-dependent oxidoreductase L4BD family.</text>
</comment>
<comment type="catalytic activity">
    <reaction evidence="33">
        <text>an n-alkanal + NADP(+) = an alk-2-enal + NADPH + H(+)</text>
        <dbReference type="Rhea" id="RHEA:13737"/>
        <dbReference type="ChEBI" id="CHEBI:12834"/>
        <dbReference type="ChEBI" id="CHEBI:13757"/>
        <dbReference type="ChEBI" id="CHEBI:15378"/>
        <dbReference type="ChEBI" id="CHEBI:57783"/>
        <dbReference type="ChEBI" id="CHEBI:58349"/>
        <dbReference type="EC" id="1.3.1.74"/>
    </reaction>
    <physiologicalReaction direction="right-to-left" evidence="33">
        <dbReference type="Rhea" id="RHEA:13739"/>
    </physiologicalReaction>
</comment>
<evidence type="ECO:0000256" key="21">
    <source>
        <dbReference type="ARBA" id="ARBA00047617"/>
    </source>
</evidence>
<evidence type="ECO:0000256" key="32">
    <source>
        <dbReference type="ARBA" id="ARBA00049070"/>
    </source>
</evidence>
<keyword evidence="11" id="KW-0521">NADP</keyword>
<dbReference type="PANTHER" id="PTHR43205">
    <property type="entry name" value="PROSTAGLANDIN REDUCTASE"/>
    <property type="match status" value="1"/>
</dbReference>
<keyword evidence="8" id="KW-0644">Prostaglandin metabolism</keyword>
<evidence type="ECO:0000256" key="14">
    <source>
        <dbReference type="ARBA" id="ARBA00023098"/>
    </source>
</evidence>
<evidence type="ECO:0000256" key="25">
    <source>
        <dbReference type="ARBA" id="ARBA00047903"/>
    </source>
</evidence>
<keyword evidence="13" id="KW-0560">Oxidoreductase</keyword>
<comment type="catalytic activity">
    <reaction evidence="21">
        <text>decanal + NADP(+) = (2E)-decenal + NADPH + H(+)</text>
        <dbReference type="Rhea" id="RHEA:50612"/>
        <dbReference type="ChEBI" id="CHEBI:15378"/>
        <dbReference type="ChEBI" id="CHEBI:31457"/>
        <dbReference type="ChEBI" id="CHEBI:57783"/>
        <dbReference type="ChEBI" id="CHEBI:58349"/>
        <dbReference type="ChEBI" id="CHEBI:133455"/>
    </reaction>
    <physiologicalReaction direction="right-to-left" evidence="21">
        <dbReference type="Rhea" id="RHEA:50614"/>
    </physiologicalReaction>
</comment>
<evidence type="ECO:0000256" key="4">
    <source>
        <dbReference type="ARBA" id="ARBA00011981"/>
    </source>
</evidence>
<dbReference type="InterPro" id="IPR013149">
    <property type="entry name" value="ADH-like_C"/>
</dbReference>
<dbReference type="InterPro" id="IPR011032">
    <property type="entry name" value="GroES-like_sf"/>
</dbReference>
<dbReference type="GO" id="GO:0047522">
    <property type="term" value="F:15-oxoprostaglandin 13-reductase [NAD(P)+] activity"/>
    <property type="evidence" value="ECO:0007669"/>
    <property type="project" value="UniProtKB-EC"/>
</dbReference>
<dbReference type="InterPro" id="IPR036291">
    <property type="entry name" value="NAD(P)-bd_dom_sf"/>
</dbReference>
<dbReference type="AlphaFoldDB" id="A0AA38M9Q2"/>
<dbReference type="InterPro" id="IPR020843">
    <property type="entry name" value="ER"/>
</dbReference>
<keyword evidence="37" id="KW-1185">Reference proteome</keyword>
<dbReference type="GO" id="GO:0005737">
    <property type="term" value="C:cytoplasm"/>
    <property type="evidence" value="ECO:0007669"/>
    <property type="project" value="UniProtKB-SubCell"/>
</dbReference>
<dbReference type="InterPro" id="IPR014190">
    <property type="entry name" value="PTGR1"/>
</dbReference>
<evidence type="ECO:0000256" key="12">
    <source>
        <dbReference type="ARBA" id="ARBA00022990"/>
    </source>
</evidence>
<comment type="caution">
    <text evidence="36">The sequence shown here is derived from an EMBL/GenBank/DDBJ whole genome shotgun (WGS) entry which is preliminary data.</text>
</comment>
<comment type="catalytic activity">
    <reaction evidence="20">
        <text>octanal + NADP(+) = (2E)-octenal + NADPH + H(+)</text>
        <dbReference type="Rhea" id="RHEA:50780"/>
        <dbReference type="ChEBI" id="CHEBI:15378"/>
        <dbReference type="ChEBI" id="CHEBI:17935"/>
        <dbReference type="ChEBI" id="CHEBI:57783"/>
        <dbReference type="ChEBI" id="CHEBI:58349"/>
        <dbReference type="ChEBI" id="CHEBI:61748"/>
    </reaction>
    <physiologicalReaction direction="right-to-left" evidence="20">
        <dbReference type="Rhea" id="RHEA:50782"/>
    </physiologicalReaction>
</comment>
<keyword evidence="12" id="KW-0007">Acetylation</keyword>
<dbReference type="FunFam" id="3.40.50.720:FF:000121">
    <property type="entry name" value="Prostaglandin reductase 2"/>
    <property type="match status" value="1"/>
</dbReference>
<evidence type="ECO:0000256" key="26">
    <source>
        <dbReference type="ARBA" id="ARBA00048066"/>
    </source>
</evidence>
<dbReference type="EC" id="1.3.1.48" evidence="4"/>
<evidence type="ECO:0000256" key="24">
    <source>
        <dbReference type="ARBA" id="ARBA00047878"/>
    </source>
</evidence>
<name>A0AA38M9Q2_9CUCU</name>
<dbReference type="GO" id="GO:0032440">
    <property type="term" value="F:2-alkenal reductase [NAD(P)H] activity"/>
    <property type="evidence" value="ECO:0007669"/>
    <property type="project" value="UniProtKB-EC"/>
</dbReference>
<evidence type="ECO:0000256" key="30">
    <source>
        <dbReference type="ARBA" id="ARBA00048953"/>
    </source>
</evidence>
<evidence type="ECO:0000256" key="28">
    <source>
        <dbReference type="ARBA" id="ARBA00048387"/>
    </source>
</evidence>
<comment type="catalytic activity">
    <reaction evidence="30">
        <text>6-trans-leukotriene B4 + NADP(+) = 12-oxo-(5S)-hydroxy-(6E,8E,10E,14Z)-eicosatetraenoate + NADPH + H(+)</text>
        <dbReference type="Rhea" id="RHEA:51204"/>
        <dbReference type="ChEBI" id="CHEBI:15378"/>
        <dbReference type="ChEBI" id="CHEBI:57783"/>
        <dbReference type="ChEBI" id="CHEBI:58349"/>
        <dbReference type="ChEBI" id="CHEBI:90723"/>
        <dbReference type="ChEBI" id="CHEBI:133974"/>
    </reaction>
    <physiologicalReaction direction="left-to-right" evidence="30">
        <dbReference type="Rhea" id="RHEA:51205"/>
    </physiologicalReaction>
</comment>
<evidence type="ECO:0000256" key="17">
    <source>
        <dbReference type="ARBA" id="ARBA00032255"/>
    </source>
</evidence>
<dbReference type="GO" id="GO:0006693">
    <property type="term" value="P:prostaglandin metabolic process"/>
    <property type="evidence" value="ECO:0007669"/>
    <property type="project" value="UniProtKB-KW"/>
</dbReference>
<dbReference type="CDD" id="cd08294">
    <property type="entry name" value="leukotriene_B4_DH_like"/>
    <property type="match status" value="1"/>
</dbReference>
<evidence type="ECO:0000256" key="11">
    <source>
        <dbReference type="ARBA" id="ARBA00022857"/>
    </source>
</evidence>
<evidence type="ECO:0000256" key="6">
    <source>
        <dbReference type="ARBA" id="ARBA00020651"/>
    </source>
</evidence>
<keyword evidence="7" id="KW-0963">Cytoplasm</keyword>
<evidence type="ECO:0000256" key="22">
    <source>
        <dbReference type="ARBA" id="ARBA00047742"/>
    </source>
</evidence>
<dbReference type="Gene3D" id="3.90.180.10">
    <property type="entry name" value="Medium-chain alcohol dehydrogenases, catalytic domain"/>
    <property type="match status" value="1"/>
</dbReference>
<evidence type="ECO:0000259" key="35">
    <source>
        <dbReference type="SMART" id="SM00829"/>
    </source>
</evidence>
<dbReference type="SMART" id="SM00829">
    <property type="entry name" value="PKS_ER"/>
    <property type="match status" value="1"/>
</dbReference>
<evidence type="ECO:0000256" key="33">
    <source>
        <dbReference type="ARBA" id="ARBA00049179"/>
    </source>
</evidence>
<evidence type="ECO:0000256" key="18">
    <source>
        <dbReference type="ARBA" id="ARBA00032297"/>
    </source>
</evidence>
<evidence type="ECO:0000256" key="31">
    <source>
        <dbReference type="ARBA" id="ARBA00049068"/>
    </source>
</evidence>
<gene>
    <name evidence="36" type="ORF">Zmor_019657</name>
</gene>
<keyword evidence="14" id="KW-0443">Lipid metabolism</keyword>
<comment type="catalytic activity">
    <reaction evidence="28">
        <text>4-hydroxynonanal + NADP(+) = (E)-4-hydroxynon-2-enal + NADPH + H(+)</text>
        <dbReference type="Rhea" id="RHEA:64736"/>
        <dbReference type="ChEBI" id="CHEBI:15378"/>
        <dbReference type="ChEBI" id="CHEBI:57783"/>
        <dbReference type="ChEBI" id="CHEBI:58349"/>
        <dbReference type="ChEBI" id="CHEBI:58968"/>
        <dbReference type="ChEBI" id="CHEBI:156112"/>
    </reaction>
    <physiologicalReaction direction="right-to-left" evidence="28">
        <dbReference type="Rhea" id="RHEA:64738"/>
    </physiologicalReaction>
</comment>
<dbReference type="Pfam" id="PF00107">
    <property type="entry name" value="ADH_zinc_N"/>
    <property type="match status" value="1"/>
</dbReference>
<evidence type="ECO:0000256" key="34">
    <source>
        <dbReference type="ARBA" id="ARBA00049368"/>
    </source>
</evidence>
<organism evidence="36 37">
    <name type="scientific">Zophobas morio</name>
    <dbReference type="NCBI Taxonomy" id="2755281"/>
    <lineage>
        <taxon>Eukaryota</taxon>
        <taxon>Metazoa</taxon>
        <taxon>Ecdysozoa</taxon>
        <taxon>Arthropoda</taxon>
        <taxon>Hexapoda</taxon>
        <taxon>Insecta</taxon>
        <taxon>Pterygota</taxon>
        <taxon>Neoptera</taxon>
        <taxon>Endopterygota</taxon>
        <taxon>Coleoptera</taxon>
        <taxon>Polyphaga</taxon>
        <taxon>Cucujiformia</taxon>
        <taxon>Tenebrionidae</taxon>
        <taxon>Zophobas</taxon>
    </lineage>
</organism>
<evidence type="ECO:0000256" key="23">
    <source>
        <dbReference type="ARBA" id="ARBA00047871"/>
    </source>
</evidence>
<dbReference type="InterPro" id="IPR041694">
    <property type="entry name" value="ADH_N_2"/>
</dbReference>
<evidence type="ECO:0000256" key="1">
    <source>
        <dbReference type="ARBA" id="ARBA00004496"/>
    </source>
</evidence>
<evidence type="ECO:0000256" key="10">
    <source>
        <dbReference type="ARBA" id="ARBA00022832"/>
    </source>
</evidence>
<comment type="catalytic activity">
    <reaction evidence="29">
        <text>20-hydroxy-leukotriene B4 + NADP(+) = 12-oxo-20-hydroxy-leukotriene B4 + NADPH + H(+)</text>
        <dbReference type="Rhea" id="RHEA:51208"/>
        <dbReference type="ChEBI" id="CHEBI:15378"/>
        <dbReference type="ChEBI" id="CHEBI:57460"/>
        <dbReference type="ChEBI" id="CHEBI:57783"/>
        <dbReference type="ChEBI" id="CHEBI:58349"/>
        <dbReference type="ChEBI" id="CHEBI:133346"/>
    </reaction>
    <physiologicalReaction direction="left-to-right" evidence="29">
        <dbReference type="Rhea" id="RHEA:51209"/>
    </physiologicalReaction>
</comment>
<reference evidence="36" key="1">
    <citation type="journal article" date="2023" name="G3 (Bethesda)">
        <title>Whole genome assemblies of Zophobas morio and Tenebrio molitor.</title>
        <authorList>
            <person name="Kaur S."/>
            <person name="Stinson S.A."/>
            <person name="diCenzo G.C."/>
        </authorList>
    </citation>
    <scope>NUCLEOTIDE SEQUENCE</scope>
    <source>
        <strain evidence="36">QUZm001</strain>
    </source>
</reference>
<comment type="catalytic activity">
    <reaction evidence="32">
        <text>13,14-dihydro-15-oxo-prostaglandin E1 + NADP(+) = 15-oxoprostaglandin E1 + NADPH + H(+)</text>
        <dbReference type="Rhea" id="RHEA:50584"/>
        <dbReference type="ChEBI" id="CHEBI:15378"/>
        <dbReference type="ChEBI" id="CHEBI:57401"/>
        <dbReference type="ChEBI" id="CHEBI:57783"/>
        <dbReference type="ChEBI" id="CHEBI:58349"/>
        <dbReference type="ChEBI" id="CHEBI:133408"/>
    </reaction>
    <physiologicalReaction direction="right-to-left" evidence="32">
        <dbReference type="Rhea" id="RHEA:50586"/>
    </physiologicalReaction>
</comment>
<comment type="catalytic activity">
    <reaction evidence="27">
        <text>13,14-dihydro-15-oxo-PGF2alpha + NADP(+) = 15-oxoprostaglandin F2alpha + NADPH + H(+)</text>
        <dbReference type="Rhea" id="RHEA:50588"/>
        <dbReference type="ChEBI" id="CHEBI:15378"/>
        <dbReference type="ChEBI" id="CHEBI:57783"/>
        <dbReference type="ChEBI" id="CHEBI:58349"/>
        <dbReference type="ChEBI" id="CHEBI:133374"/>
        <dbReference type="ChEBI" id="CHEBI:133409"/>
    </reaction>
    <physiologicalReaction direction="right-to-left" evidence="27">
        <dbReference type="Rhea" id="RHEA:50590"/>
    </physiologicalReaction>
</comment>
<keyword evidence="10" id="KW-0276">Fatty acid metabolism</keyword>
<feature type="domain" description="Enoyl reductase (ER)" evidence="35">
    <location>
        <begin position="15"/>
        <end position="337"/>
    </location>
</feature>
<protein>
    <recommendedName>
        <fullName evidence="6">Prostaglandin reductase 1</fullName>
        <ecNumber evidence="4">1.3.1.48</ecNumber>
        <ecNumber evidence="5">1.3.1.74</ecNumber>
    </recommendedName>
    <alternativeName>
        <fullName evidence="19">15-oxoprostaglandin 13-reductase</fullName>
    </alternativeName>
    <alternativeName>
        <fullName evidence="17">Dithiolethione-inducible gene 1 protein</fullName>
    </alternativeName>
    <alternativeName>
        <fullName evidence="16">Leukotriene B4 12-hydroxydehydrogenase</fullName>
    </alternativeName>
    <alternativeName>
        <fullName evidence="18">NAD(P)H-dependent alkenal/one oxidoreductase</fullName>
    </alternativeName>
</protein>
<evidence type="ECO:0000256" key="13">
    <source>
        <dbReference type="ARBA" id="ARBA00023002"/>
    </source>
</evidence>
<dbReference type="Gene3D" id="3.40.50.720">
    <property type="entry name" value="NAD(P)-binding Rossmann-like Domain"/>
    <property type="match status" value="1"/>
</dbReference>
<dbReference type="EMBL" id="JALNTZ010000006">
    <property type="protein sequence ID" value="KAJ3647797.1"/>
    <property type="molecule type" value="Genomic_DNA"/>
</dbReference>
<evidence type="ECO:0000256" key="20">
    <source>
        <dbReference type="ARBA" id="ARBA00047461"/>
    </source>
</evidence>
<comment type="catalytic activity">
    <reaction evidence="31">
        <text>(5S,12S)-dihydroxy-(6E,10E,12E,14Z)-eicosatetraenoate + NADP(+) = 12-oxo-(5S)-hydroxy-(6E,8E,10E,14Z)-eicosatetraenoate + NADPH + H(+)</text>
        <dbReference type="Rhea" id="RHEA:51212"/>
        <dbReference type="ChEBI" id="CHEBI:15378"/>
        <dbReference type="ChEBI" id="CHEBI:57783"/>
        <dbReference type="ChEBI" id="CHEBI:58349"/>
        <dbReference type="ChEBI" id="CHEBI:133974"/>
        <dbReference type="ChEBI" id="CHEBI:133975"/>
    </reaction>
    <physiologicalReaction direction="left-to-right" evidence="31">
        <dbReference type="Rhea" id="RHEA:51213"/>
    </physiologicalReaction>
</comment>
<evidence type="ECO:0000313" key="36">
    <source>
        <dbReference type="EMBL" id="KAJ3647797.1"/>
    </source>
</evidence>
<evidence type="ECO:0000256" key="9">
    <source>
        <dbReference type="ARBA" id="ARBA00022553"/>
    </source>
</evidence>
<dbReference type="Proteomes" id="UP001168821">
    <property type="component" value="Unassembled WGS sequence"/>
</dbReference>
<sequence length="339" mass="36944">MVTSKKIILGKHFDGMPQESDFKIVEEQLPPLKDGEFLAEAVFLSVDPYMRAYAHNMNPGDVMVGTQVAKVVESKNNNYPVGEHVVGKFDWRTHTISSGLASEVAGAGNAPAPYVIPNLSGLPLSYCLGVLGMPGSTAYFGLLDICEPKPGEVVVVSGAAGAVGMIVGQIAKIKGCKVIGITGSDEKGRHLVDVLGFDGYANYKTDNLDQKLGELAPEGIDCYFDNVAGEISTTVISHMREFGRISVCGSISSYNHDVKDPPKVGVVQFYMYENQLIMKGFQNYLYKDRAAEAFRQNLEWIKEGKLKYMETVTEGFDNMVKAFIEMLSGKNLGKAIVKM</sequence>
<evidence type="ECO:0000256" key="3">
    <source>
        <dbReference type="ARBA" id="ARBA00011852"/>
    </source>
</evidence>
<evidence type="ECO:0000256" key="2">
    <source>
        <dbReference type="ARBA" id="ARBA00010460"/>
    </source>
</evidence>
<comment type="subunit">
    <text evidence="3">Monomer or homodimer.</text>
</comment>
<evidence type="ECO:0000256" key="5">
    <source>
        <dbReference type="ARBA" id="ARBA00012410"/>
    </source>
</evidence>
<evidence type="ECO:0000256" key="16">
    <source>
        <dbReference type="ARBA" id="ARBA00031851"/>
    </source>
</evidence>
<comment type="catalytic activity">
    <reaction evidence="34">
        <text>hexanal + NADP(+) = (E)-hex-2-enal + NADPH + H(+)</text>
        <dbReference type="Rhea" id="RHEA:50776"/>
        <dbReference type="ChEBI" id="CHEBI:15378"/>
        <dbReference type="ChEBI" id="CHEBI:28913"/>
        <dbReference type="ChEBI" id="CHEBI:57783"/>
        <dbReference type="ChEBI" id="CHEBI:58349"/>
        <dbReference type="ChEBI" id="CHEBI:88528"/>
    </reaction>
    <physiologicalReaction direction="right-to-left" evidence="34">
        <dbReference type="Rhea" id="RHEA:50778"/>
    </physiologicalReaction>
</comment>
<dbReference type="EC" id="1.3.1.74" evidence="5"/>
<evidence type="ECO:0000313" key="37">
    <source>
        <dbReference type="Proteomes" id="UP001168821"/>
    </source>
</evidence>
<keyword evidence="9" id="KW-0597">Phosphoprotein</keyword>
<comment type="catalytic activity">
    <reaction evidence="25">
        <text>dodecanal + NADP(+) = (2E)-dodecenal + NADPH + H(+)</text>
        <dbReference type="Rhea" id="RHEA:50784"/>
        <dbReference type="ChEBI" id="CHEBI:15378"/>
        <dbReference type="ChEBI" id="CHEBI:27836"/>
        <dbReference type="ChEBI" id="CHEBI:57783"/>
        <dbReference type="ChEBI" id="CHEBI:58349"/>
        <dbReference type="ChEBI" id="CHEBI:133741"/>
    </reaction>
    <physiologicalReaction direction="right-to-left" evidence="25">
        <dbReference type="Rhea" id="RHEA:50786"/>
    </physiologicalReaction>
</comment>
<evidence type="ECO:0000256" key="27">
    <source>
        <dbReference type="ARBA" id="ARBA00048290"/>
    </source>
</evidence>
<dbReference type="InterPro" id="IPR045010">
    <property type="entry name" value="MDR_fam"/>
</dbReference>
<accession>A0AA38M9Q2</accession>
<proteinExistence type="inferred from homology"/>
<evidence type="ECO:0000256" key="7">
    <source>
        <dbReference type="ARBA" id="ARBA00022490"/>
    </source>
</evidence>
<keyword evidence="15" id="KW-0379">Hydroxylation</keyword>
<comment type="catalytic activity">
    <reaction evidence="22">
        <text>pentan-2-one + NADP(+) = (E)-pent-3-en-2-one + NADPH + H(+)</text>
        <dbReference type="Rhea" id="RHEA:50788"/>
        <dbReference type="ChEBI" id="CHEBI:15378"/>
        <dbReference type="ChEBI" id="CHEBI:16472"/>
        <dbReference type="ChEBI" id="CHEBI:57783"/>
        <dbReference type="ChEBI" id="CHEBI:58349"/>
        <dbReference type="ChEBI" id="CHEBI:145276"/>
    </reaction>
    <physiologicalReaction direction="right-to-left" evidence="22">
        <dbReference type="Rhea" id="RHEA:50790"/>
    </physiologicalReaction>
</comment>
<dbReference type="SUPFAM" id="SSF50129">
    <property type="entry name" value="GroES-like"/>
    <property type="match status" value="2"/>
</dbReference>
<evidence type="ECO:0000256" key="8">
    <source>
        <dbReference type="ARBA" id="ARBA00022501"/>
    </source>
</evidence>
<dbReference type="SUPFAM" id="SSF51735">
    <property type="entry name" value="NAD(P)-binding Rossmann-fold domains"/>
    <property type="match status" value="1"/>
</dbReference>
<dbReference type="Pfam" id="PF16884">
    <property type="entry name" value="ADH_N_2"/>
    <property type="match status" value="1"/>
</dbReference>
<evidence type="ECO:0000256" key="19">
    <source>
        <dbReference type="ARBA" id="ARBA00033119"/>
    </source>
</evidence>
<evidence type="ECO:0000256" key="15">
    <source>
        <dbReference type="ARBA" id="ARBA00023278"/>
    </source>
</evidence>
<comment type="subcellular location">
    <subcellularLocation>
        <location evidence="1">Cytoplasm</location>
    </subcellularLocation>
</comment>
<dbReference type="PANTHER" id="PTHR43205:SF7">
    <property type="entry name" value="PROSTAGLANDIN REDUCTASE 1"/>
    <property type="match status" value="1"/>
</dbReference>
<comment type="catalytic activity">
    <reaction evidence="23">
        <text>leukotriene B4 + NADP(+) = 12-oxo-leukotriene B4 + NADPH + H(+)</text>
        <dbReference type="Rhea" id="RHEA:50608"/>
        <dbReference type="ChEBI" id="CHEBI:15378"/>
        <dbReference type="ChEBI" id="CHEBI:57461"/>
        <dbReference type="ChEBI" id="CHEBI:57783"/>
        <dbReference type="ChEBI" id="CHEBI:58349"/>
        <dbReference type="ChEBI" id="CHEBI:133309"/>
    </reaction>
    <physiologicalReaction direction="left-to-right" evidence="23">
        <dbReference type="Rhea" id="RHEA:50609"/>
    </physiologicalReaction>
</comment>